<evidence type="ECO:0000313" key="9">
    <source>
        <dbReference type="Proteomes" id="UP000318370"/>
    </source>
</evidence>
<comment type="similarity">
    <text evidence="1">Belongs to the LysR transcriptional regulatory family.</text>
</comment>
<keyword evidence="4" id="KW-0804">Transcription</keyword>
<keyword evidence="8" id="KW-1185">Reference proteome</keyword>
<dbReference type="PROSITE" id="PS50931">
    <property type="entry name" value="HTH_LYSR"/>
    <property type="match status" value="1"/>
</dbReference>
<protein>
    <submittedName>
        <fullName evidence="6">HTH-type transcriptional regulator CatM</fullName>
    </submittedName>
</protein>
<keyword evidence="3" id="KW-0238">DNA-binding</keyword>
<dbReference type="Proteomes" id="UP000318370">
    <property type="component" value="Unassembled WGS sequence"/>
</dbReference>
<feature type="domain" description="HTH lysR-type" evidence="5">
    <location>
        <begin position="3"/>
        <end position="60"/>
    </location>
</feature>
<dbReference type="PANTHER" id="PTHR30126:SF39">
    <property type="entry name" value="HTH-TYPE TRANSCRIPTIONAL REGULATOR CYSL"/>
    <property type="match status" value="1"/>
</dbReference>
<dbReference type="AlphaFoldDB" id="A0A564L7P4"/>
<dbReference type="SUPFAM" id="SSF53850">
    <property type="entry name" value="Periplasmic binding protein-like II"/>
    <property type="match status" value="1"/>
</dbReference>
<dbReference type="CDD" id="cd05466">
    <property type="entry name" value="PBP2_LTTR_substrate"/>
    <property type="match status" value="1"/>
</dbReference>
<proteinExistence type="inferred from homology"/>
<gene>
    <name evidence="6" type="primary">catM_1</name>
    <name evidence="7" type="synonym">catM_2</name>
    <name evidence="6" type="ORF">SB6408_03647</name>
    <name evidence="7" type="ORF">SB6411_02767</name>
</gene>
<keyword evidence="2" id="KW-0805">Transcription regulation</keyword>
<dbReference type="GO" id="GO:0000976">
    <property type="term" value="F:transcription cis-regulatory region binding"/>
    <property type="evidence" value="ECO:0007669"/>
    <property type="project" value="TreeGrafter"/>
</dbReference>
<evidence type="ECO:0000256" key="3">
    <source>
        <dbReference type="ARBA" id="ARBA00023125"/>
    </source>
</evidence>
<dbReference type="SUPFAM" id="SSF46785">
    <property type="entry name" value="Winged helix' DNA-binding domain"/>
    <property type="match status" value="1"/>
</dbReference>
<evidence type="ECO:0000256" key="1">
    <source>
        <dbReference type="ARBA" id="ARBA00009437"/>
    </source>
</evidence>
<evidence type="ECO:0000256" key="4">
    <source>
        <dbReference type="ARBA" id="ARBA00023163"/>
    </source>
</evidence>
<evidence type="ECO:0000259" key="5">
    <source>
        <dbReference type="PROSITE" id="PS50931"/>
    </source>
</evidence>
<dbReference type="PRINTS" id="PR00039">
    <property type="entry name" value="HTHLYSR"/>
</dbReference>
<evidence type="ECO:0000313" key="6">
    <source>
        <dbReference type="EMBL" id="VUS42795.1"/>
    </source>
</evidence>
<dbReference type="InterPro" id="IPR036388">
    <property type="entry name" value="WH-like_DNA-bd_sf"/>
</dbReference>
<evidence type="ECO:0000313" key="8">
    <source>
        <dbReference type="Proteomes" id="UP000317652"/>
    </source>
</evidence>
<reference evidence="8 9" key="1">
    <citation type="submission" date="2019-07" db="EMBL/GenBank/DDBJ databases">
        <authorList>
            <person name="Brisse S."/>
            <person name="Rodrigues C."/>
            <person name="Thorpe H."/>
        </authorList>
    </citation>
    <scope>NUCLEOTIDE SEQUENCE [LARGE SCALE GENOMIC DNA]</scope>
    <source>
        <strain evidence="6">SB6408</strain>
        <strain evidence="7">SB6411</strain>
    </source>
</reference>
<sequence length="300" mass="33865">MMMDLKRLRYFCRVVEQGSVSQAAKSLNMAQPPLSKRIQELEEELQVSLFVRRGNRIEPTEAGFFLYRKGCEILRQVEDTARETTDIAQKNRTELRIGLTHLYQNYFKALLMEVYRRNPETSINISVTDSSHLETLLTEGGIDLALIQRPYRSEGFDYVSFDPIKLVAVINKKCLSSPPPNPYNYTALAALPLVLLHRAKDSGTYEMLMDLFRKSGVSAKVIMHITQPGVILDWLESGLEAATLLPSSEVDADKLSQCYVVDVFPSPQIFYPALVKLPSMSYLPALMDIIAQGYPFNTSG</sequence>
<dbReference type="Gene3D" id="1.10.10.10">
    <property type="entry name" value="Winged helix-like DNA-binding domain superfamily/Winged helix DNA-binding domain"/>
    <property type="match status" value="1"/>
</dbReference>
<name>A0A564L7P4_9ENTR</name>
<organism evidence="6 9">
    <name type="scientific">Klebsiella spallanzanii</name>
    <dbReference type="NCBI Taxonomy" id="2587528"/>
    <lineage>
        <taxon>Bacteria</taxon>
        <taxon>Pseudomonadati</taxon>
        <taxon>Pseudomonadota</taxon>
        <taxon>Gammaproteobacteria</taxon>
        <taxon>Enterobacterales</taxon>
        <taxon>Enterobacteriaceae</taxon>
        <taxon>Klebsiella/Raoultella group</taxon>
        <taxon>Klebsiella</taxon>
    </lineage>
</organism>
<dbReference type="EMBL" id="CABGGS010000043">
    <property type="protein sequence ID" value="VUS77594.1"/>
    <property type="molecule type" value="Genomic_DNA"/>
</dbReference>
<dbReference type="EMBL" id="CABGHF010000004">
    <property type="protein sequence ID" value="VUS42795.1"/>
    <property type="molecule type" value="Genomic_DNA"/>
</dbReference>
<dbReference type="Proteomes" id="UP000317652">
    <property type="component" value="Unassembled WGS sequence"/>
</dbReference>
<dbReference type="InterPro" id="IPR005119">
    <property type="entry name" value="LysR_subst-bd"/>
</dbReference>
<dbReference type="PANTHER" id="PTHR30126">
    <property type="entry name" value="HTH-TYPE TRANSCRIPTIONAL REGULATOR"/>
    <property type="match status" value="1"/>
</dbReference>
<evidence type="ECO:0000313" key="7">
    <source>
        <dbReference type="EMBL" id="VUS77594.1"/>
    </source>
</evidence>
<dbReference type="Gene3D" id="3.40.190.290">
    <property type="match status" value="1"/>
</dbReference>
<dbReference type="InterPro" id="IPR000847">
    <property type="entry name" value="LysR_HTH_N"/>
</dbReference>
<dbReference type="InterPro" id="IPR036390">
    <property type="entry name" value="WH_DNA-bd_sf"/>
</dbReference>
<accession>A0A564L7P4</accession>
<dbReference type="Pfam" id="PF03466">
    <property type="entry name" value="LysR_substrate"/>
    <property type="match status" value="1"/>
</dbReference>
<dbReference type="GO" id="GO:0003700">
    <property type="term" value="F:DNA-binding transcription factor activity"/>
    <property type="evidence" value="ECO:0007669"/>
    <property type="project" value="InterPro"/>
</dbReference>
<dbReference type="FunFam" id="1.10.10.10:FF:000001">
    <property type="entry name" value="LysR family transcriptional regulator"/>
    <property type="match status" value="1"/>
</dbReference>
<evidence type="ECO:0000256" key="2">
    <source>
        <dbReference type="ARBA" id="ARBA00023015"/>
    </source>
</evidence>
<dbReference type="Pfam" id="PF00126">
    <property type="entry name" value="HTH_1"/>
    <property type="match status" value="1"/>
</dbReference>